<dbReference type="InterPro" id="IPR033305">
    <property type="entry name" value="Hydin-like"/>
</dbReference>
<dbReference type="PANTHER" id="PTHR23053:SF0">
    <property type="entry name" value="HYDROCEPHALUS-INDUCING PROTEIN HOMOLOG"/>
    <property type="match status" value="1"/>
</dbReference>
<dbReference type="InterPro" id="IPR013783">
    <property type="entry name" value="Ig-like_fold"/>
</dbReference>
<feature type="compositionally biased region" description="Basic residues" evidence="1">
    <location>
        <begin position="650"/>
        <end position="659"/>
    </location>
</feature>
<feature type="region of interest" description="Disordered" evidence="1">
    <location>
        <begin position="585"/>
        <end position="685"/>
    </location>
</feature>
<evidence type="ECO:0000259" key="2">
    <source>
        <dbReference type="Pfam" id="PF25249"/>
    </source>
</evidence>
<organism evidence="3 4">
    <name type="scientific">Prorocentrum cordatum</name>
    <dbReference type="NCBI Taxonomy" id="2364126"/>
    <lineage>
        <taxon>Eukaryota</taxon>
        <taxon>Sar</taxon>
        <taxon>Alveolata</taxon>
        <taxon>Dinophyceae</taxon>
        <taxon>Prorocentrales</taxon>
        <taxon>Prorocentraceae</taxon>
        <taxon>Prorocentrum</taxon>
    </lineage>
</organism>
<evidence type="ECO:0000313" key="3">
    <source>
        <dbReference type="EMBL" id="CAK0825376.1"/>
    </source>
</evidence>
<dbReference type="Gene3D" id="2.60.40.10">
    <property type="entry name" value="Immunoglobulins"/>
    <property type="match status" value="3"/>
</dbReference>
<name>A0ABN9S0Y9_9DINO</name>
<dbReference type="PANTHER" id="PTHR23053">
    <property type="entry name" value="DLEC1 DELETED IN LUNG AND ESOPHAGEAL CANCER 1"/>
    <property type="match status" value="1"/>
</dbReference>
<protein>
    <recommendedName>
        <fullName evidence="2">CFAP65 seventh Ig-like domain-containing protein</fullName>
    </recommendedName>
</protein>
<dbReference type="EMBL" id="CAUYUJ010008914">
    <property type="protein sequence ID" value="CAK0825376.1"/>
    <property type="molecule type" value="Genomic_DNA"/>
</dbReference>
<dbReference type="Proteomes" id="UP001189429">
    <property type="component" value="Unassembled WGS sequence"/>
</dbReference>
<feature type="compositionally biased region" description="Basic and acidic residues" evidence="1">
    <location>
        <begin position="605"/>
        <end position="614"/>
    </location>
</feature>
<dbReference type="InterPro" id="IPR057470">
    <property type="entry name" value="Ig_CFAP65_7th"/>
</dbReference>
<feature type="domain" description="CFAP65 seventh Ig-like" evidence="2">
    <location>
        <begin position="395"/>
        <end position="452"/>
    </location>
</feature>
<evidence type="ECO:0000313" key="4">
    <source>
        <dbReference type="Proteomes" id="UP001189429"/>
    </source>
</evidence>
<proteinExistence type="predicted"/>
<comment type="caution">
    <text evidence="3">The sequence shown here is derived from an EMBL/GenBank/DDBJ whole genome shotgun (WGS) entry which is preliminary data.</text>
</comment>
<keyword evidence="4" id="KW-1185">Reference proteome</keyword>
<accession>A0ABN9S0Y9</accession>
<reference evidence="3" key="1">
    <citation type="submission" date="2023-10" db="EMBL/GenBank/DDBJ databases">
        <authorList>
            <person name="Chen Y."/>
            <person name="Shah S."/>
            <person name="Dougan E. K."/>
            <person name="Thang M."/>
            <person name="Chan C."/>
        </authorList>
    </citation>
    <scope>NUCLEOTIDE SEQUENCE [LARGE SCALE GENOMIC DNA]</scope>
</reference>
<sequence length="1102" mass="120098">MVLVDNDHGDRQLHSGVKEVLNFGSLQVQEARSFTLLLSSPTFSREGASGARRHDEAAGDAPAVKYDFFWQMRTAAGALIEHPAPGKPPFVTISPVRGVATHDNQTEITVEYAPPESHKLDGTLLRMVLPAGGLESSYTFELQGQSKRPAVDFSFTSHDFGPCFVQRSGDVTTLEPASPTNSKAAAERKELIVTNQDVVDCWLSTTFVRTPWLDVEVHASMIEAGKSLVVPIVFTPRHDVEYHERIEFVINDCTKTYVNIHGRGCEMSVELLSMAMQTVDFGTTVGNTSVTRTVRVVNRSPRPVEFSLHDPNGQLTERCLSWVPTEIISLKPKEQAQVELTFRPNFHITPFKLPLRYQPTVGPAQHLLNVAGRCHASEVRLSEHSILFGDVVFDSASTRKMQLQNFGDLGVHFRWELPAKVAALFSVEPKEGFAAPYSSVEVTVGFRPKRHEALPVSGSAQDDRDPAKKAAGAERDLARPKKIRCVLESEHEQEPLELVLQGHGVDSQESARKALQFSTEVRERHTLKVLIPPDGKNPTGDTWKLNPVVKTLVPTEVDYWFCPSEVVVPPNGQAEVEISYRPLTMTAPKSDSPVPQPPPQQPGAAKKEALDTKGSKSAVPKGPEPAPPSTEEAAATDGEADEEKKEKAAKPKTRPKPAVRRKDAGADNKSFNKPPRPEVHTGNIFVPTPDGSAFVFNLEGISLPPKEQKRIASEAPCKTSYVQSVPLTNWLQESQRFNVSLSLLEPAGTGEDIKLQGGETFDLPPGRAKDYKFNVYAYREGTAIVGVVFTNPRTDEYVQMQVAFKFVAPRVLDTLTYNVACRQITTKSIAVVNPLSTATTFKCQASHPELRLSPSEFSVLPGAGASVDVIFRPLLPGSGEATVHLRSEHLGVYPYSVKYDVQPAGLNKTIVFKAPLGLSVTQSFKFMYYSRKAAAYSTSIDAAPGHQTATGNFALASAKDLKGSLPAASEDGTEASIDVRFQPSSLGEVRALLVVSSAEAGDYKALLVGYTQPPQPQGPVTIVNGKSGSVEFMNPFDEAVEFAIQVDNPAFSVGSRAVKLDPKKSSNVNVQLKCESPQSGRLLITAQKCSTPWVFLLSGVMA</sequence>
<feature type="compositionally biased region" description="Basic and acidic residues" evidence="1">
    <location>
        <begin position="461"/>
        <end position="475"/>
    </location>
</feature>
<feature type="region of interest" description="Disordered" evidence="1">
    <location>
        <begin position="454"/>
        <end position="475"/>
    </location>
</feature>
<evidence type="ECO:0000256" key="1">
    <source>
        <dbReference type="SAM" id="MobiDB-lite"/>
    </source>
</evidence>
<gene>
    <name evidence="3" type="ORF">PCOR1329_LOCUS25514</name>
</gene>
<dbReference type="Pfam" id="PF25249">
    <property type="entry name" value="Ig_CFAP65_7th"/>
    <property type="match status" value="1"/>
</dbReference>